<evidence type="ECO:0000313" key="3">
    <source>
        <dbReference type="Proteomes" id="UP001142592"/>
    </source>
</evidence>
<proteinExistence type="predicted"/>
<dbReference type="AlphaFoldDB" id="A0A9X3DH86"/>
<dbReference type="Pfam" id="PF04101">
    <property type="entry name" value="Glyco_tran_28_C"/>
    <property type="match status" value="1"/>
</dbReference>
<dbReference type="SUPFAM" id="SSF53756">
    <property type="entry name" value="UDP-Glycosyltransferase/glycogen phosphorylase"/>
    <property type="match status" value="1"/>
</dbReference>
<evidence type="ECO:0000313" key="2">
    <source>
        <dbReference type="EMBL" id="MCX3267247.1"/>
    </source>
</evidence>
<evidence type="ECO:0000259" key="1">
    <source>
        <dbReference type="Pfam" id="PF04101"/>
    </source>
</evidence>
<dbReference type="GO" id="GO:0016758">
    <property type="term" value="F:hexosyltransferase activity"/>
    <property type="evidence" value="ECO:0007669"/>
    <property type="project" value="InterPro"/>
</dbReference>
<dbReference type="PANTHER" id="PTHR21015:SF22">
    <property type="entry name" value="GLYCOSYLTRANSFERASE"/>
    <property type="match status" value="1"/>
</dbReference>
<feature type="domain" description="Glycosyl transferase family 28 C-terminal" evidence="1">
    <location>
        <begin position="242"/>
        <end position="331"/>
    </location>
</feature>
<dbReference type="Proteomes" id="UP001142592">
    <property type="component" value="Unassembled WGS sequence"/>
</dbReference>
<dbReference type="Gene3D" id="3.40.50.2000">
    <property type="entry name" value="Glycogen Phosphorylase B"/>
    <property type="match status" value="2"/>
</dbReference>
<gene>
    <name evidence="2" type="ORF">OQZ29_20970</name>
</gene>
<keyword evidence="3" id="KW-1185">Reference proteome</keyword>
<accession>A0A9X3DH86</accession>
<dbReference type="RefSeq" id="WP_010602683.1">
    <property type="nucleotide sequence ID" value="NZ_JAPJUH010000007.1"/>
</dbReference>
<dbReference type="InterPro" id="IPR007235">
    <property type="entry name" value="Glyco_trans_28_C"/>
</dbReference>
<name>A0A9X3DH86_9SPHI</name>
<reference evidence="2" key="1">
    <citation type="submission" date="2022-11" db="EMBL/GenBank/DDBJ databases">
        <authorList>
            <person name="Graham C."/>
            <person name="Newman J.D."/>
        </authorList>
    </citation>
    <scope>NUCLEOTIDE SEQUENCE</scope>
    <source>
        <strain evidence="2">DSM 19486</strain>
    </source>
</reference>
<protein>
    <submittedName>
        <fullName evidence="2">Glycosyltransferase</fullName>
    </submittedName>
</protein>
<organism evidence="2 3">
    <name type="scientific">Pedobacter agri</name>
    <dbReference type="NCBI Taxonomy" id="454586"/>
    <lineage>
        <taxon>Bacteria</taxon>
        <taxon>Pseudomonadati</taxon>
        <taxon>Bacteroidota</taxon>
        <taxon>Sphingobacteriia</taxon>
        <taxon>Sphingobacteriales</taxon>
        <taxon>Sphingobacteriaceae</taxon>
        <taxon>Pedobacter</taxon>
    </lineage>
</organism>
<sequence length="348" mass="38742">MSFTIAFYVHHHGSGHLMRTMQIVNALKGYQVILMGSGLNKIKQLPPHVSLVHLPLDIPEENEKVIESPLPPAGLHYAPLGIQGSRDRVGIMTDVFRSHYPLILVVDVSVEVALLARLAGIPTIIIRQHGKRNDLAHQLAYDSAELLIAPFAKSMYIGEEDHLFKKTFFAGGFSKFDQTKNDQETDPKMICILVGKGGTSINPELLQHIAKSCPSYHFNVMGLTNRETHNLKNLQFHGEVNDPAPLIGQAMLMMGNTGHNTVMEMASLNKRFIGIPEARPFEEQLEKAKSIEGRSGILIIHPHQLYHTNWADVFEKISSEEPDWKDVIHAAALSNVANAIINTGKKFF</sequence>
<dbReference type="PANTHER" id="PTHR21015">
    <property type="entry name" value="UDP-N-ACETYLGLUCOSAMINE--N-ACETYLMURAMYL-(PENTAPEPTIDE) PYROPHOSPHORYL-UNDECAPRENOL N-ACETYLGLUCOSAMINE TRANSFERASE 1"/>
    <property type="match status" value="1"/>
</dbReference>
<dbReference type="EMBL" id="JAPJUH010000007">
    <property type="protein sequence ID" value="MCX3267247.1"/>
    <property type="molecule type" value="Genomic_DNA"/>
</dbReference>
<comment type="caution">
    <text evidence="2">The sequence shown here is derived from an EMBL/GenBank/DDBJ whole genome shotgun (WGS) entry which is preliminary data.</text>
</comment>